<dbReference type="Proteomes" id="UP000071778">
    <property type="component" value="Chromosome"/>
</dbReference>
<dbReference type="InterPro" id="IPR028994">
    <property type="entry name" value="Integrin_alpha_N"/>
</dbReference>
<reference evidence="2 3" key="1">
    <citation type="submission" date="2015-11" db="EMBL/GenBank/DDBJ databases">
        <title>Exploring the genomic traits of fungus-feeding bacterial genus Collimonas.</title>
        <authorList>
            <person name="Song C."/>
            <person name="Schmidt R."/>
            <person name="de Jager V."/>
            <person name="Krzyzanowska D."/>
            <person name="Jongedijk E."/>
            <person name="Cankar K."/>
            <person name="Beekwilder J."/>
            <person name="van Veen A."/>
            <person name="de Boer W."/>
            <person name="van Veen J.A."/>
            <person name="Garbeva P."/>
        </authorList>
    </citation>
    <scope>NUCLEOTIDE SEQUENCE [LARGE SCALE GENOMIC DNA]</scope>
    <source>
        <strain evidence="2 3">Ter282</strain>
    </source>
</reference>
<evidence type="ECO:0000313" key="3">
    <source>
        <dbReference type="Proteomes" id="UP000071778"/>
    </source>
</evidence>
<dbReference type="EMBL" id="CP013235">
    <property type="protein sequence ID" value="AMP11986.1"/>
    <property type="molecule type" value="Genomic_DNA"/>
</dbReference>
<evidence type="ECO:0000256" key="1">
    <source>
        <dbReference type="ARBA" id="ARBA00022729"/>
    </source>
</evidence>
<name>A0A127PW85_9BURK</name>
<dbReference type="Pfam" id="PF13517">
    <property type="entry name" value="FG-GAP_3"/>
    <property type="match status" value="1"/>
</dbReference>
<organism evidence="2 3">
    <name type="scientific">Collimonas arenae</name>
    <dbReference type="NCBI Taxonomy" id="279058"/>
    <lineage>
        <taxon>Bacteria</taxon>
        <taxon>Pseudomonadati</taxon>
        <taxon>Pseudomonadota</taxon>
        <taxon>Betaproteobacteria</taxon>
        <taxon>Burkholderiales</taxon>
        <taxon>Oxalobacteraceae</taxon>
        <taxon>Collimonas</taxon>
    </lineage>
</organism>
<proteinExistence type="predicted"/>
<accession>A0A127PW85</accession>
<dbReference type="InterPro" id="IPR013517">
    <property type="entry name" value="FG-GAP"/>
</dbReference>
<sequence>MTVPIPVLKSSYENKAAAGESIGAQTLPSEVAAGNAVAFADFFQDGTYSMVTHTLEYNSQDPSTASKFGHIHFWQKVNGTWVDHTSTLLANNTGCLHPRKAVVADFNGDGKPDIFFACHGFDASPFSGEQPHVLLSQPDGTYKNVTIPVTCYCHSASAADIHGNGYADVLVTDQFVQKTPFFFTNNKDGTFNSDFSHFPKVINAYQSNGQQGITGSNTGLPEIFTSELIDFSGTGHFDAFLAGNAPDNSFGNWPPTIFKNDGSGVYSASNATVLPYSQQYQTTLDIVYQGGFVYLTAVQDTYSSNPYGFSNIVKINPATMASTQIYANTANFSNGRTWLNWIVPNNGHITSLDTTYGVSVSQ</sequence>
<keyword evidence="1" id="KW-0732">Signal</keyword>
<gene>
    <name evidence="2" type="ORF">CAter282_4326</name>
</gene>
<dbReference type="Gene3D" id="2.130.10.130">
    <property type="entry name" value="Integrin alpha, N-terminal"/>
    <property type="match status" value="1"/>
</dbReference>
<evidence type="ECO:0000313" key="2">
    <source>
        <dbReference type="EMBL" id="AMP11986.1"/>
    </source>
</evidence>
<keyword evidence="3" id="KW-1185">Reference proteome</keyword>
<dbReference type="SUPFAM" id="SSF69318">
    <property type="entry name" value="Integrin alpha N-terminal domain"/>
    <property type="match status" value="1"/>
</dbReference>
<dbReference type="AlphaFoldDB" id="A0A127PW85"/>
<protein>
    <submittedName>
        <fullName evidence="2">Description family protein</fullName>
    </submittedName>
</protein>
<dbReference type="PATRIC" id="fig|279058.17.peg.4659"/>